<reference evidence="1 2" key="1">
    <citation type="submission" date="2017-06" db="EMBL/GenBank/DDBJ databases">
        <authorList>
            <person name="Kim H.J."/>
            <person name="Triplett B.A."/>
        </authorList>
    </citation>
    <scope>NUCLEOTIDE SEQUENCE [LARGE SCALE GENOMIC DNA]</scope>
    <source>
        <strain evidence="1 2">DSM 11445</strain>
    </source>
</reference>
<dbReference type="Gene3D" id="3.40.50.150">
    <property type="entry name" value="Vaccinia Virus protein VP39"/>
    <property type="match status" value="1"/>
</dbReference>
<dbReference type="Pfam" id="PF13489">
    <property type="entry name" value="Methyltransf_23"/>
    <property type="match status" value="1"/>
</dbReference>
<evidence type="ECO:0000313" key="2">
    <source>
        <dbReference type="Proteomes" id="UP000198440"/>
    </source>
</evidence>
<gene>
    <name evidence="1" type="ORF">SAMN04488078_101012</name>
</gene>
<keyword evidence="1" id="KW-0808">Transferase</keyword>
<dbReference type="SUPFAM" id="SSF53335">
    <property type="entry name" value="S-adenosyl-L-methionine-dependent methyltransferases"/>
    <property type="match status" value="1"/>
</dbReference>
<keyword evidence="1" id="KW-0489">Methyltransferase</keyword>
<protein>
    <submittedName>
        <fullName evidence="1">Methyltransferase domain-containing protein</fullName>
    </submittedName>
</protein>
<evidence type="ECO:0000313" key="1">
    <source>
        <dbReference type="EMBL" id="SNS28939.1"/>
    </source>
</evidence>
<dbReference type="PANTHER" id="PTHR43861">
    <property type="entry name" value="TRANS-ACONITATE 2-METHYLTRANSFERASE-RELATED"/>
    <property type="match status" value="1"/>
</dbReference>
<sequence length="319" mass="35268">MTSLSASRCSSCGSNRTKQLHLRDNLFYNVCISCRHCEKGMVKDSSIEAAFEEAQENYFGEDSAIFQVTLSPFEAEVLRKRTNVLRTYLPTKGTILEVGPGGGAVLGWLIAQGHTPTAVEHSPSLSKHLATHYDITVKSGEFEALDLGKDIFDAFCSFHVIEHVRDPLAHLQNAFDIVRPGGMAFVATPNADSWEQRIPGNLSPNYDSAHLRVFSQASLYKLADEVGWQIEQTKTPEFTMGWLRVLSKAVRRFKGEHEESTAGKYAGGAPGKTRILFRTAHILSWPIRALQASLGGGNELFFVLRKPHVTSTETRGTDV</sequence>
<dbReference type="GO" id="GO:0032259">
    <property type="term" value="P:methylation"/>
    <property type="evidence" value="ECO:0007669"/>
    <property type="project" value="UniProtKB-KW"/>
</dbReference>
<dbReference type="GO" id="GO:0008168">
    <property type="term" value="F:methyltransferase activity"/>
    <property type="evidence" value="ECO:0007669"/>
    <property type="project" value="UniProtKB-KW"/>
</dbReference>
<dbReference type="InterPro" id="IPR029063">
    <property type="entry name" value="SAM-dependent_MTases_sf"/>
</dbReference>
<dbReference type="OrthoDB" id="7537532at2"/>
<organism evidence="1 2">
    <name type="scientific">Antarctobacter heliothermus</name>
    <dbReference type="NCBI Taxonomy" id="74033"/>
    <lineage>
        <taxon>Bacteria</taxon>
        <taxon>Pseudomonadati</taxon>
        <taxon>Pseudomonadota</taxon>
        <taxon>Alphaproteobacteria</taxon>
        <taxon>Rhodobacterales</taxon>
        <taxon>Roseobacteraceae</taxon>
        <taxon>Antarctobacter</taxon>
    </lineage>
</organism>
<dbReference type="EMBL" id="FZON01000010">
    <property type="protein sequence ID" value="SNS28939.1"/>
    <property type="molecule type" value="Genomic_DNA"/>
</dbReference>
<dbReference type="Proteomes" id="UP000198440">
    <property type="component" value="Unassembled WGS sequence"/>
</dbReference>
<proteinExistence type="predicted"/>
<accession>A0A239D9H1</accession>
<dbReference type="AlphaFoldDB" id="A0A239D9H1"/>
<name>A0A239D9H1_9RHOB</name>